<keyword evidence="3" id="KW-0723">Serine/threonine-protein kinase</keyword>
<dbReference type="Proteomes" id="UP000821837">
    <property type="component" value="Chromosome 1"/>
</dbReference>
<evidence type="ECO:0000313" key="18">
    <source>
        <dbReference type="Proteomes" id="UP000821837"/>
    </source>
</evidence>
<evidence type="ECO:0000256" key="6">
    <source>
        <dbReference type="ARBA" id="ARBA00022679"/>
    </source>
</evidence>
<dbReference type="VEuPathDB" id="VectorBase:RSAN_055968"/>
<comment type="catalytic activity">
    <reaction evidence="15">
        <text>[DNA-directed RNA polymerase] + ATP = phospho-[DNA-directed RNA polymerase] + ADP + H(+)</text>
        <dbReference type="Rhea" id="RHEA:10216"/>
        <dbReference type="Rhea" id="RHEA-COMP:11321"/>
        <dbReference type="Rhea" id="RHEA-COMP:11322"/>
        <dbReference type="ChEBI" id="CHEBI:15378"/>
        <dbReference type="ChEBI" id="CHEBI:30616"/>
        <dbReference type="ChEBI" id="CHEBI:43176"/>
        <dbReference type="ChEBI" id="CHEBI:68546"/>
        <dbReference type="ChEBI" id="CHEBI:456216"/>
        <dbReference type="EC" id="2.7.11.23"/>
    </reaction>
</comment>
<reference evidence="17" key="1">
    <citation type="journal article" date="2020" name="Cell">
        <title>Large-Scale Comparative Analyses of Tick Genomes Elucidate Their Genetic Diversity and Vector Capacities.</title>
        <authorList>
            <consortium name="Tick Genome and Microbiome Consortium (TIGMIC)"/>
            <person name="Jia N."/>
            <person name="Wang J."/>
            <person name="Shi W."/>
            <person name="Du L."/>
            <person name="Sun Y."/>
            <person name="Zhan W."/>
            <person name="Jiang J.F."/>
            <person name="Wang Q."/>
            <person name="Zhang B."/>
            <person name="Ji P."/>
            <person name="Bell-Sakyi L."/>
            <person name="Cui X.M."/>
            <person name="Yuan T.T."/>
            <person name="Jiang B.G."/>
            <person name="Yang W.F."/>
            <person name="Lam T.T."/>
            <person name="Chang Q.C."/>
            <person name="Ding S.J."/>
            <person name="Wang X.J."/>
            <person name="Zhu J.G."/>
            <person name="Ruan X.D."/>
            <person name="Zhao L."/>
            <person name="Wei J.T."/>
            <person name="Ye R.Z."/>
            <person name="Que T.C."/>
            <person name="Du C.H."/>
            <person name="Zhou Y.H."/>
            <person name="Cheng J.X."/>
            <person name="Dai P.F."/>
            <person name="Guo W.B."/>
            <person name="Han X.H."/>
            <person name="Huang E.J."/>
            <person name="Li L.F."/>
            <person name="Wei W."/>
            <person name="Gao Y.C."/>
            <person name="Liu J.Z."/>
            <person name="Shao H.Z."/>
            <person name="Wang X."/>
            <person name="Wang C.C."/>
            <person name="Yang T.C."/>
            <person name="Huo Q.B."/>
            <person name="Li W."/>
            <person name="Chen H.Y."/>
            <person name="Chen S.E."/>
            <person name="Zhou L.G."/>
            <person name="Ni X.B."/>
            <person name="Tian J.H."/>
            <person name="Sheng Y."/>
            <person name="Liu T."/>
            <person name="Pan Y.S."/>
            <person name="Xia L.Y."/>
            <person name="Li J."/>
            <person name="Zhao F."/>
            <person name="Cao W.C."/>
        </authorList>
    </citation>
    <scope>NUCLEOTIDE SEQUENCE</scope>
    <source>
        <strain evidence="17">Rsan-2018</strain>
    </source>
</reference>
<organism evidence="17 18">
    <name type="scientific">Rhipicephalus sanguineus</name>
    <name type="common">Brown dog tick</name>
    <name type="synonym">Ixodes sanguineus</name>
    <dbReference type="NCBI Taxonomy" id="34632"/>
    <lineage>
        <taxon>Eukaryota</taxon>
        <taxon>Metazoa</taxon>
        <taxon>Ecdysozoa</taxon>
        <taxon>Arthropoda</taxon>
        <taxon>Chelicerata</taxon>
        <taxon>Arachnida</taxon>
        <taxon>Acari</taxon>
        <taxon>Parasitiformes</taxon>
        <taxon>Ixodida</taxon>
        <taxon>Ixodoidea</taxon>
        <taxon>Ixodidae</taxon>
        <taxon>Rhipicephalinae</taxon>
        <taxon>Rhipicephalus</taxon>
        <taxon>Rhipicephalus</taxon>
    </lineage>
</organism>
<evidence type="ECO:0000256" key="2">
    <source>
        <dbReference type="ARBA" id="ARBA00006485"/>
    </source>
</evidence>
<keyword evidence="9" id="KW-0418">Kinase</keyword>
<evidence type="ECO:0000256" key="3">
    <source>
        <dbReference type="ARBA" id="ARBA00022527"/>
    </source>
</evidence>
<evidence type="ECO:0000256" key="4">
    <source>
        <dbReference type="ARBA" id="ARBA00022553"/>
    </source>
</evidence>
<evidence type="ECO:0000256" key="15">
    <source>
        <dbReference type="ARBA" id="ARBA00049280"/>
    </source>
</evidence>
<accession>A0A9D4QHR1</accession>
<dbReference type="EMBL" id="JABSTV010001245">
    <property type="protein sequence ID" value="KAH7982432.1"/>
    <property type="molecule type" value="Genomic_DNA"/>
</dbReference>
<evidence type="ECO:0000259" key="16">
    <source>
        <dbReference type="PROSITE" id="PS50011"/>
    </source>
</evidence>
<keyword evidence="12" id="KW-0131">Cell cycle</keyword>
<dbReference type="Gene3D" id="3.30.200.20">
    <property type="entry name" value="Phosphorylase Kinase, domain 1"/>
    <property type="match status" value="1"/>
</dbReference>
<evidence type="ECO:0000256" key="10">
    <source>
        <dbReference type="ARBA" id="ARBA00022840"/>
    </source>
</evidence>
<comment type="catalytic activity">
    <reaction evidence="14">
        <text>L-seryl-[protein] + ATP = O-phospho-L-seryl-[protein] + ADP + H(+)</text>
        <dbReference type="Rhea" id="RHEA:17989"/>
        <dbReference type="Rhea" id="RHEA-COMP:9863"/>
        <dbReference type="Rhea" id="RHEA-COMP:11604"/>
        <dbReference type="ChEBI" id="CHEBI:15378"/>
        <dbReference type="ChEBI" id="CHEBI:29999"/>
        <dbReference type="ChEBI" id="CHEBI:30616"/>
        <dbReference type="ChEBI" id="CHEBI:83421"/>
        <dbReference type="ChEBI" id="CHEBI:456216"/>
        <dbReference type="EC" id="2.7.11.22"/>
    </reaction>
</comment>
<dbReference type="FunFam" id="1.10.510.10:FF:000706">
    <property type="entry name" value="Cyclin-dependent kinase 1"/>
    <property type="match status" value="1"/>
</dbReference>
<dbReference type="SUPFAM" id="SSF56112">
    <property type="entry name" value="Protein kinase-like (PK-like)"/>
    <property type="match status" value="1"/>
</dbReference>
<keyword evidence="7" id="KW-0547">Nucleotide-binding</keyword>
<dbReference type="GO" id="GO:0005634">
    <property type="term" value="C:nucleus"/>
    <property type="evidence" value="ECO:0007669"/>
    <property type="project" value="UniProtKB-SubCell"/>
</dbReference>
<evidence type="ECO:0000256" key="14">
    <source>
        <dbReference type="ARBA" id="ARBA00048367"/>
    </source>
</evidence>
<comment type="similarity">
    <text evidence="2">Belongs to the protein kinase superfamily. CMGC Ser/Thr protein kinase family. CDC2/CDKX subfamily.</text>
</comment>
<dbReference type="GO" id="GO:0000086">
    <property type="term" value="P:G2/M transition of mitotic cell cycle"/>
    <property type="evidence" value="ECO:0007669"/>
    <property type="project" value="TreeGrafter"/>
</dbReference>
<dbReference type="Pfam" id="PF00069">
    <property type="entry name" value="Pkinase"/>
    <property type="match status" value="1"/>
</dbReference>
<evidence type="ECO:0000256" key="7">
    <source>
        <dbReference type="ARBA" id="ARBA00022741"/>
    </source>
</evidence>
<evidence type="ECO:0000256" key="1">
    <source>
        <dbReference type="ARBA" id="ARBA00004123"/>
    </source>
</evidence>
<dbReference type="InterPro" id="IPR008271">
    <property type="entry name" value="Ser/Thr_kinase_AS"/>
</dbReference>
<dbReference type="InterPro" id="IPR050108">
    <property type="entry name" value="CDK"/>
</dbReference>
<dbReference type="GO" id="GO:0051446">
    <property type="term" value="P:positive regulation of meiotic cell cycle"/>
    <property type="evidence" value="ECO:0007669"/>
    <property type="project" value="UniProtKB-ARBA"/>
</dbReference>
<dbReference type="AlphaFoldDB" id="A0A9D4QHR1"/>
<dbReference type="SUPFAM" id="SSF54001">
    <property type="entry name" value="Cysteine proteinases"/>
    <property type="match status" value="1"/>
</dbReference>
<dbReference type="GO" id="GO:0051301">
    <property type="term" value="P:cell division"/>
    <property type="evidence" value="ECO:0007669"/>
    <property type="project" value="UniProtKB-KW"/>
</dbReference>
<dbReference type="GO" id="GO:0005524">
    <property type="term" value="F:ATP binding"/>
    <property type="evidence" value="ECO:0007669"/>
    <property type="project" value="UniProtKB-KW"/>
</dbReference>
<evidence type="ECO:0000256" key="13">
    <source>
        <dbReference type="ARBA" id="ARBA00047811"/>
    </source>
</evidence>
<protein>
    <recommendedName>
        <fullName evidence="16">Protein kinase domain-containing protein</fullName>
    </recommendedName>
</protein>
<dbReference type="Gene3D" id="1.10.510.10">
    <property type="entry name" value="Transferase(Phosphotransferase) domain 1"/>
    <property type="match status" value="1"/>
</dbReference>
<keyword evidence="11" id="KW-0539">Nucleus</keyword>
<dbReference type="InterPro" id="IPR011009">
    <property type="entry name" value="Kinase-like_dom_sf"/>
</dbReference>
<dbReference type="InterPro" id="IPR000719">
    <property type="entry name" value="Prot_kinase_dom"/>
</dbReference>
<name>A0A9D4QHR1_RHISA</name>
<keyword evidence="8" id="KW-0498">Mitosis</keyword>
<keyword evidence="4" id="KW-0597">Phosphoprotein</keyword>
<keyword evidence="10" id="KW-0067">ATP-binding</keyword>
<evidence type="ECO:0000256" key="12">
    <source>
        <dbReference type="ARBA" id="ARBA00023306"/>
    </source>
</evidence>
<dbReference type="GO" id="GO:0090068">
    <property type="term" value="P:positive regulation of cell cycle process"/>
    <property type="evidence" value="ECO:0007669"/>
    <property type="project" value="UniProtKB-ARBA"/>
</dbReference>
<reference evidence="17" key="2">
    <citation type="submission" date="2021-09" db="EMBL/GenBank/DDBJ databases">
        <authorList>
            <person name="Jia N."/>
            <person name="Wang J."/>
            <person name="Shi W."/>
            <person name="Du L."/>
            <person name="Sun Y."/>
            <person name="Zhan W."/>
            <person name="Jiang J."/>
            <person name="Wang Q."/>
            <person name="Zhang B."/>
            <person name="Ji P."/>
            <person name="Sakyi L.B."/>
            <person name="Cui X."/>
            <person name="Yuan T."/>
            <person name="Jiang B."/>
            <person name="Yang W."/>
            <person name="Lam T.T.-Y."/>
            <person name="Chang Q."/>
            <person name="Ding S."/>
            <person name="Wang X."/>
            <person name="Zhu J."/>
            <person name="Ruan X."/>
            <person name="Zhao L."/>
            <person name="Wei J."/>
            <person name="Que T."/>
            <person name="Du C."/>
            <person name="Cheng J."/>
            <person name="Dai P."/>
            <person name="Han X."/>
            <person name="Huang E."/>
            <person name="Gao Y."/>
            <person name="Liu J."/>
            <person name="Shao H."/>
            <person name="Ye R."/>
            <person name="Li L."/>
            <person name="Wei W."/>
            <person name="Wang X."/>
            <person name="Wang C."/>
            <person name="Huo Q."/>
            <person name="Li W."/>
            <person name="Guo W."/>
            <person name="Chen H."/>
            <person name="Chen S."/>
            <person name="Zhou L."/>
            <person name="Zhou L."/>
            <person name="Ni X."/>
            <person name="Tian J."/>
            <person name="Zhou Y."/>
            <person name="Sheng Y."/>
            <person name="Liu T."/>
            <person name="Pan Y."/>
            <person name="Xia L."/>
            <person name="Li J."/>
            <person name="Zhao F."/>
            <person name="Cao W."/>
        </authorList>
    </citation>
    <scope>NUCLEOTIDE SEQUENCE</scope>
    <source>
        <strain evidence="17">Rsan-2018</strain>
        <tissue evidence="17">Larvae</tissue>
    </source>
</reference>
<dbReference type="Gene3D" id="3.40.395.10">
    <property type="entry name" value="Adenoviral Proteinase, Chain A"/>
    <property type="match status" value="1"/>
</dbReference>
<comment type="caution">
    <text evidence="17">The sequence shown here is derived from an EMBL/GenBank/DDBJ whole genome shotgun (WGS) entry which is preliminary data.</text>
</comment>
<keyword evidence="5" id="KW-0132">Cell division</keyword>
<evidence type="ECO:0000256" key="5">
    <source>
        <dbReference type="ARBA" id="ARBA00022618"/>
    </source>
</evidence>
<keyword evidence="6" id="KW-0808">Transferase</keyword>
<proteinExistence type="inferred from homology"/>
<dbReference type="FunFam" id="3.30.200.20:FF:000375">
    <property type="entry name" value="Cell division related protein kinase 2"/>
    <property type="match status" value="1"/>
</dbReference>
<dbReference type="PANTHER" id="PTHR24056">
    <property type="entry name" value="CELL DIVISION PROTEIN KINASE"/>
    <property type="match status" value="1"/>
</dbReference>
<feature type="domain" description="Protein kinase" evidence="16">
    <location>
        <begin position="93"/>
        <end position="377"/>
    </location>
</feature>
<dbReference type="PANTHER" id="PTHR24056:SF334">
    <property type="entry name" value="CYCLIN-DEPENDENT KINASE 1"/>
    <property type="match status" value="1"/>
</dbReference>
<dbReference type="GO" id="GO:0004693">
    <property type="term" value="F:cyclin-dependent protein serine/threonine kinase activity"/>
    <property type="evidence" value="ECO:0007669"/>
    <property type="project" value="UniProtKB-EC"/>
</dbReference>
<dbReference type="SMART" id="SM00220">
    <property type="entry name" value="S_TKc"/>
    <property type="match status" value="1"/>
</dbReference>
<evidence type="ECO:0000256" key="8">
    <source>
        <dbReference type="ARBA" id="ARBA00022776"/>
    </source>
</evidence>
<gene>
    <name evidence="17" type="ORF">HPB52_005003</name>
</gene>
<dbReference type="PROSITE" id="PS00108">
    <property type="entry name" value="PROTEIN_KINASE_ST"/>
    <property type="match status" value="1"/>
</dbReference>
<evidence type="ECO:0000256" key="11">
    <source>
        <dbReference type="ARBA" id="ARBA00023242"/>
    </source>
</evidence>
<evidence type="ECO:0000313" key="17">
    <source>
        <dbReference type="EMBL" id="KAH7982432.1"/>
    </source>
</evidence>
<dbReference type="PROSITE" id="PS50011">
    <property type="entry name" value="PROTEIN_KINASE_DOM"/>
    <property type="match status" value="1"/>
</dbReference>
<comment type="subcellular location">
    <subcellularLocation>
        <location evidence="1">Nucleus</location>
    </subcellularLocation>
</comment>
<comment type="catalytic activity">
    <reaction evidence="13">
        <text>L-threonyl-[protein] + ATP = O-phospho-L-threonyl-[protein] + ADP + H(+)</text>
        <dbReference type="Rhea" id="RHEA:46608"/>
        <dbReference type="Rhea" id="RHEA-COMP:11060"/>
        <dbReference type="Rhea" id="RHEA-COMP:11605"/>
        <dbReference type="ChEBI" id="CHEBI:15378"/>
        <dbReference type="ChEBI" id="CHEBI:30013"/>
        <dbReference type="ChEBI" id="CHEBI:30616"/>
        <dbReference type="ChEBI" id="CHEBI:61977"/>
        <dbReference type="ChEBI" id="CHEBI:456216"/>
        <dbReference type="EC" id="2.7.11.22"/>
    </reaction>
</comment>
<dbReference type="GO" id="GO:0007095">
    <property type="term" value="P:mitotic G2 DNA damage checkpoint signaling"/>
    <property type="evidence" value="ECO:0007669"/>
    <property type="project" value="TreeGrafter"/>
</dbReference>
<keyword evidence="18" id="KW-1185">Reference proteome</keyword>
<evidence type="ECO:0000256" key="9">
    <source>
        <dbReference type="ARBA" id="ARBA00022777"/>
    </source>
</evidence>
<dbReference type="InterPro" id="IPR038765">
    <property type="entry name" value="Papain-like_cys_pep_sf"/>
</dbReference>
<dbReference type="GO" id="GO:0008353">
    <property type="term" value="F:RNA polymerase II CTD heptapeptide repeat kinase activity"/>
    <property type="evidence" value="ECO:0007669"/>
    <property type="project" value="UniProtKB-EC"/>
</dbReference>
<sequence>MASHGRIVLSYHDTLLRESDVELLDEPHWVNDNIIWFWMQYLENELYTSSCASLAFVGPDVVQLVKLGATLNVEQVLKSLDLKQKKLILLPVNDCQEFDLPGTYGIVYKGKDKRDGKIVALKKIRLESEDEGVPSTAIREIALLKELKHKHIVRLEDVLMEGSDKIYLVFEYLSMDLKKYLDGFDKNEKLSNTLVKSYLKQILEAILFCHQRRVLHRDLKPQNLLIDQKGTIKVADFGLARAFGIPVRVYTHEVVTLWYRAPEVLLGAQRYSTPVDIWSIGCIFVEMINRRPLFHGDSEIDQLFRIFRTLGTPTENTWPDVAQLPDYKPTFPSWKENILPTLLPDMENKAIDLLNKMLVYNPARRISARDALKHQYFD</sequence>